<sequence length="116" mass="13409">MKWNAFCSGFCRDIDEPSVLKEFRSGDNSGAIYKQAYSRIKIIQFSIGQYLYQVIEQKIKSCIESKQSYNHNTQKALVLFFSTRKTRQSAYPGHMLGYFRFESSVHSDGQEDPGMN</sequence>
<gene>
    <name evidence="1" type="ORF">LSINAPIS_LOCUS1390</name>
</gene>
<organism evidence="1 2">
    <name type="scientific">Leptidea sinapis</name>
    <dbReference type="NCBI Taxonomy" id="189913"/>
    <lineage>
        <taxon>Eukaryota</taxon>
        <taxon>Metazoa</taxon>
        <taxon>Ecdysozoa</taxon>
        <taxon>Arthropoda</taxon>
        <taxon>Hexapoda</taxon>
        <taxon>Insecta</taxon>
        <taxon>Pterygota</taxon>
        <taxon>Neoptera</taxon>
        <taxon>Endopterygota</taxon>
        <taxon>Lepidoptera</taxon>
        <taxon>Glossata</taxon>
        <taxon>Ditrysia</taxon>
        <taxon>Papilionoidea</taxon>
        <taxon>Pieridae</taxon>
        <taxon>Dismorphiinae</taxon>
        <taxon>Leptidea</taxon>
    </lineage>
</organism>
<proteinExistence type="predicted"/>
<protein>
    <submittedName>
        <fullName evidence="1">Uncharacterized protein</fullName>
    </submittedName>
</protein>
<dbReference type="AlphaFoldDB" id="A0A5E4PS14"/>
<evidence type="ECO:0000313" key="2">
    <source>
        <dbReference type="Proteomes" id="UP000324832"/>
    </source>
</evidence>
<keyword evidence="2" id="KW-1185">Reference proteome</keyword>
<accession>A0A5E4PS14</accession>
<evidence type="ECO:0000313" key="1">
    <source>
        <dbReference type="EMBL" id="VVC87881.1"/>
    </source>
</evidence>
<reference evidence="1 2" key="1">
    <citation type="submission" date="2017-07" db="EMBL/GenBank/DDBJ databases">
        <authorList>
            <person name="Talla V."/>
            <person name="Backstrom N."/>
        </authorList>
    </citation>
    <scope>NUCLEOTIDE SEQUENCE [LARGE SCALE GENOMIC DNA]</scope>
</reference>
<dbReference type="EMBL" id="FZQP02000215">
    <property type="protein sequence ID" value="VVC87881.1"/>
    <property type="molecule type" value="Genomic_DNA"/>
</dbReference>
<dbReference type="Proteomes" id="UP000324832">
    <property type="component" value="Unassembled WGS sequence"/>
</dbReference>
<name>A0A5E4PS14_9NEOP</name>